<proteinExistence type="predicted"/>
<dbReference type="EMBL" id="OR343188">
    <property type="protein sequence ID" value="WNL49755.1"/>
    <property type="molecule type" value="Genomic_DNA"/>
</dbReference>
<dbReference type="PROSITE" id="PS51257">
    <property type="entry name" value="PROKAR_LIPOPROTEIN"/>
    <property type="match status" value="1"/>
</dbReference>
<accession>A0AA96J321</accession>
<gene>
    <name evidence="1" type="ORF">MarFTMF_239</name>
</gene>
<evidence type="ECO:0000313" key="1">
    <source>
        <dbReference type="EMBL" id="WNL49755.1"/>
    </source>
</evidence>
<protein>
    <submittedName>
        <fullName evidence="1">Uncharacterized protein</fullName>
    </submittedName>
</protein>
<reference evidence="1" key="1">
    <citation type="submission" date="2023-07" db="EMBL/GenBank/DDBJ databases">
        <authorList>
            <person name="Xia Y."/>
        </authorList>
    </citation>
    <scope>NUCLEOTIDE SEQUENCE</scope>
    <source>
        <strain evidence="1">F</strain>
    </source>
</reference>
<organism evidence="1">
    <name type="scientific">Marseillevirus sp</name>
    <dbReference type="NCBI Taxonomy" id="2809551"/>
    <lineage>
        <taxon>Viruses</taxon>
        <taxon>Varidnaviria</taxon>
        <taxon>Bamfordvirae</taxon>
        <taxon>Nucleocytoviricota</taxon>
        <taxon>Megaviricetes</taxon>
        <taxon>Pimascovirales</taxon>
        <taxon>Pimascovirales incertae sedis</taxon>
        <taxon>Marseilleviridae</taxon>
        <taxon>Marseillevirus</taxon>
    </lineage>
</organism>
<sequence>MSRNNPVFSTNVGCACGEIMDEKEILPHLCAHRRNAEYLFSDDGGKFTCMACKKETDNVLGIINHLQKEMHRGVVYWSKQDRNSQKALELFQEKFSKKVVEEVTDEEVWLYEFWNVEDYLPKEENSEVFHNKN</sequence>
<name>A0AA96J321_9VIRU</name>